<sequence length="225" mass="24995">MLFTDPLYKYIIDLVMPNSCPFCGKLLIWDRLLCDDCEADMPEKFREELKIGNVDGAVGAFYYEDKIIGQIYSLKRGGNVNNFAELSSRIIAERLTEQGISDKIDIVTAVPMYLGKKLTRGRNQAELLASFVADAISKRTDFSLLARRKDTTEQHKLEKAERLKHAEEVYAMNRKHTDISGKTVLICDDVITTGATIGVCAKVLKTAGAAEVYACSAAVSVIDKM</sequence>
<evidence type="ECO:0000259" key="2">
    <source>
        <dbReference type="Pfam" id="PF00156"/>
    </source>
</evidence>
<dbReference type="OrthoDB" id="9779910at2"/>
<dbReference type="PANTHER" id="PTHR47505">
    <property type="entry name" value="DNA UTILIZATION PROTEIN YHGH"/>
    <property type="match status" value="1"/>
</dbReference>
<dbReference type="RefSeq" id="WP_002852306.1">
    <property type="nucleotide sequence ID" value="NZ_ADKM02000122.1"/>
</dbReference>
<feature type="domain" description="Phosphoribosyltransferase" evidence="2">
    <location>
        <begin position="126"/>
        <end position="215"/>
    </location>
</feature>
<evidence type="ECO:0000256" key="1">
    <source>
        <dbReference type="ARBA" id="ARBA00008007"/>
    </source>
</evidence>
<accession>E9SFY6</accession>
<dbReference type="Pfam" id="PF00156">
    <property type="entry name" value="Pribosyltran"/>
    <property type="match status" value="1"/>
</dbReference>
<evidence type="ECO:0000313" key="3">
    <source>
        <dbReference type="EMBL" id="EGC01896.1"/>
    </source>
</evidence>
<evidence type="ECO:0000313" key="4">
    <source>
        <dbReference type="Proteomes" id="UP000004259"/>
    </source>
</evidence>
<comment type="caution">
    <text evidence="3">The sequence shown here is derived from an EMBL/GenBank/DDBJ whole genome shotgun (WGS) entry which is preliminary data.</text>
</comment>
<proteinExistence type="inferred from homology"/>
<organism evidence="3 4">
    <name type="scientific">Ruminococcus albus 8</name>
    <dbReference type="NCBI Taxonomy" id="246199"/>
    <lineage>
        <taxon>Bacteria</taxon>
        <taxon>Bacillati</taxon>
        <taxon>Bacillota</taxon>
        <taxon>Clostridia</taxon>
        <taxon>Eubacteriales</taxon>
        <taxon>Oscillospiraceae</taxon>
        <taxon>Ruminococcus</taxon>
    </lineage>
</organism>
<dbReference type="AlphaFoldDB" id="E9SFY6"/>
<dbReference type="eggNOG" id="COG1040">
    <property type="taxonomic scope" value="Bacteria"/>
</dbReference>
<protein>
    <submittedName>
        <fullName evidence="3">ComF family protein</fullName>
    </submittedName>
</protein>
<dbReference type="STRING" id="246199.CUS_7707"/>
<reference evidence="3 4" key="1">
    <citation type="submission" date="2011-02" db="EMBL/GenBank/DDBJ databases">
        <authorList>
            <person name="Nelson K.E."/>
            <person name="Sutton G."/>
            <person name="Torralba M."/>
            <person name="Durkin S."/>
            <person name="Harkins D."/>
            <person name="Montgomery R."/>
            <person name="Ziemer C."/>
            <person name="Klaassens E."/>
            <person name="Ocuiv P."/>
            <person name="Morrison M."/>
        </authorList>
    </citation>
    <scope>NUCLEOTIDE SEQUENCE [LARGE SCALE GENOMIC DNA]</scope>
    <source>
        <strain evidence="3 4">8</strain>
    </source>
</reference>
<dbReference type="InterPro" id="IPR051910">
    <property type="entry name" value="ComF/GntX_DNA_util-trans"/>
</dbReference>
<keyword evidence="4" id="KW-1185">Reference proteome</keyword>
<comment type="similarity">
    <text evidence="1">Belongs to the ComF/GntX family.</text>
</comment>
<dbReference type="PANTHER" id="PTHR47505:SF1">
    <property type="entry name" value="DNA UTILIZATION PROTEIN YHGH"/>
    <property type="match status" value="1"/>
</dbReference>
<dbReference type="CDD" id="cd06223">
    <property type="entry name" value="PRTases_typeI"/>
    <property type="match status" value="1"/>
</dbReference>
<dbReference type="InterPro" id="IPR029057">
    <property type="entry name" value="PRTase-like"/>
</dbReference>
<dbReference type="InterPro" id="IPR000836">
    <property type="entry name" value="PRTase_dom"/>
</dbReference>
<dbReference type="Gene3D" id="3.40.50.2020">
    <property type="match status" value="1"/>
</dbReference>
<dbReference type="Proteomes" id="UP000004259">
    <property type="component" value="Unassembled WGS sequence"/>
</dbReference>
<dbReference type="SUPFAM" id="SSF53271">
    <property type="entry name" value="PRTase-like"/>
    <property type="match status" value="1"/>
</dbReference>
<name>E9SFY6_RUMAL</name>
<dbReference type="EMBL" id="ADKM02000122">
    <property type="protein sequence ID" value="EGC01896.1"/>
    <property type="molecule type" value="Genomic_DNA"/>
</dbReference>
<gene>
    <name evidence="3" type="ORF">CUS_7707</name>
</gene>